<accession>A0ABS6TF60</accession>
<evidence type="ECO:0000313" key="1">
    <source>
        <dbReference type="EMBL" id="MBV7391576.1"/>
    </source>
</evidence>
<keyword evidence="2" id="KW-1185">Reference proteome</keyword>
<reference evidence="1 2" key="1">
    <citation type="submission" date="2021-06" db="EMBL/GenBank/DDBJ databases">
        <title>Enterococcus alishanensis sp. nov., a novel lactic acid bacterium isolated from fresh coffee beans.</title>
        <authorList>
            <person name="Chen Y.-S."/>
        </authorList>
    </citation>
    <scope>NUCLEOTIDE SEQUENCE [LARGE SCALE GENOMIC DNA]</scope>
    <source>
        <strain evidence="1 2">ALS3</strain>
    </source>
</reference>
<comment type="caution">
    <text evidence="1">The sequence shown here is derived from an EMBL/GenBank/DDBJ whole genome shotgun (WGS) entry which is preliminary data.</text>
</comment>
<proteinExistence type="predicted"/>
<evidence type="ECO:0000313" key="2">
    <source>
        <dbReference type="Proteomes" id="UP000774130"/>
    </source>
</evidence>
<protein>
    <recommendedName>
        <fullName evidence="3">Competence protein ComG</fullName>
    </recommendedName>
</protein>
<sequence length="94" mass="11033">MLVLFLFSFLALQLLTSYQETIDFNHQSQKLYQGKTAKELFLIDYPNLPQESGEWPFNLGELVYHRNGQKLVIVVKLKDKQYLFYEAVSNNAEN</sequence>
<dbReference type="InterPro" id="IPR047665">
    <property type="entry name" value="ComGG_streptococcus-type"/>
</dbReference>
<gene>
    <name evidence="1" type="ORF">KUA55_12880</name>
</gene>
<dbReference type="Proteomes" id="UP000774130">
    <property type="component" value="Unassembled WGS sequence"/>
</dbReference>
<dbReference type="NCBIfam" id="NF041014">
    <property type="entry name" value="pilin_ComGG_2"/>
    <property type="match status" value="1"/>
</dbReference>
<dbReference type="EMBL" id="JAHUZB010000005">
    <property type="protein sequence ID" value="MBV7391576.1"/>
    <property type="molecule type" value="Genomic_DNA"/>
</dbReference>
<evidence type="ECO:0008006" key="3">
    <source>
        <dbReference type="Google" id="ProtNLM"/>
    </source>
</evidence>
<name>A0ABS6TF60_9ENTE</name>
<organism evidence="1 2">
    <name type="scientific">Enterococcus alishanensis</name>
    <dbReference type="NCBI Taxonomy" id="1303817"/>
    <lineage>
        <taxon>Bacteria</taxon>
        <taxon>Bacillati</taxon>
        <taxon>Bacillota</taxon>
        <taxon>Bacilli</taxon>
        <taxon>Lactobacillales</taxon>
        <taxon>Enterococcaceae</taxon>
        <taxon>Enterococcus</taxon>
    </lineage>
</organism>